<evidence type="ECO:0000313" key="2">
    <source>
        <dbReference type="EMBL" id="EFY06683.1"/>
    </source>
</evidence>
<dbReference type="Pfam" id="PF00583">
    <property type="entry name" value="Acetyltransf_1"/>
    <property type="match status" value="1"/>
</dbReference>
<dbReference type="RefSeq" id="WP_009143706.1">
    <property type="nucleotide sequence ID" value="NZ_GL831023.1"/>
</dbReference>
<dbReference type="GO" id="GO:0016747">
    <property type="term" value="F:acyltransferase activity, transferring groups other than amino-acyl groups"/>
    <property type="evidence" value="ECO:0007669"/>
    <property type="project" value="InterPro"/>
</dbReference>
<dbReference type="Gene3D" id="3.40.630.30">
    <property type="match status" value="1"/>
</dbReference>
<dbReference type="SUPFAM" id="SSF55729">
    <property type="entry name" value="Acyl-CoA N-acyltransferases (Nat)"/>
    <property type="match status" value="1"/>
</dbReference>
<accession>E8LLB8</accession>
<dbReference type="PROSITE" id="PS51186">
    <property type="entry name" value="GNAT"/>
    <property type="match status" value="1"/>
</dbReference>
<dbReference type="Proteomes" id="UP000018458">
    <property type="component" value="Unassembled WGS sequence"/>
</dbReference>
<name>E8LLB8_SUCHY</name>
<dbReference type="EMBL" id="AEVO01000090">
    <property type="protein sequence ID" value="EFY06683.1"/>
    <property type="molecule type" value="Genomic_DNA"/>
</dbReference>
<gene>
    <name evidence="2" type="ORF">HMPREF9444_01530</name>
</gene>
<dbReference type="InterPro" id="IPR016181">
    <property type="entry name" value="Acyl_CoA_acyltransferase"/>
</dbReference>
<evidence type="ECO:0000313" key="3">
    <source>
        <dbReference type="Proteomes" id="UP000018458"/>
    </source>
</evidence>
<comment type="caution">
    <text evidence="2">The sequence shown here is derived from an EMBL/GenBank/DDBJ whole genome shotgun (WGS) entry which is preliminary data.</text>
</comment>
<reference evidence="2 3" key="1">
    <citation type="submission" date="2011-01" db="EMBL/GenBank/DDBJ databases">
        <authorList>
            <person name="Weinstock G."/>
            <person name="Sodergren E."/>
            <person name="Clifton S."/>
            <person name="Fulton L."/>
            <person name="Fulton B."/>
            <person name="Courtney L."/>
            <person name="Fronick C."/>
            <person name="Harrison M."/>
            <person name="Strong C."/>
            <person name="Farmer C."/>
            <person name="Delahaunty K."/>
            <person name="Markovic C."/>
            <person name="Hall O."/>
            <person name="Minx P."/>
            <person name="Tomlinson C."/>
            <person name="Mitreva M."/>
            <person name="Hou S."/>
            <person name="Chen J."/>
            <person name="Wollam A."/>
            <person name="Pepin K.H."/>
            <person name="Johnson M."/>
            <person name="Bhonagiri V."/>
            <person name="Zhang X."/>
            <person name="Suruliraj S."/>
            <person name="Warren W."/>
            <person name="Chinwalla A."/>
            <person name="Mardis E.R."/>
            <person name="Wilson R.K."/>
        </authorList>
    </citation>
    <scope>NUCLEOTIDE SEQUENCE [LARGE SCALE GENOMIC DNA]</scope>
    <source>
        <strain evidence="3">DSM 22608 / JCM 16073 / KCTC 15190 / YIT 12066</strain>
    </source>
</reference>
<dbReference type="InterPro" id="IPR000182">
    <property type="entry name" value="GNAT_dom"/>
</dbReference>
<protein>
    <recommendedName>
        <fullName evidence="1">N-acetyltransferase domain-containing protein</fullName>
    </recommendedName>
</protein>
<dbReference type="eggNOG" id="COG0456">
    <property type="taxonomic scope" value="Bacteria"/>
</dbReference>
<feature type="non-terminal residue" evidence="2">
    <location>
        <position position="127"/>
    </location>
</feature>
<sequence length="127" mass="14423">MQVVPYADKYKKDFVKMNTEWISKMFVMEPEDFKVLNNIEAKIADGGQIFFALDDEGEVLACSMIAPLSNKEWEIEKFCAKGMYTGTGAGSACLKACIDYAKEKQVEKIVFIKKGRRLKPRPLGRRS</sequence>
<dbReference type="OrthoDB" id="1431064at2"/>
<evidence type="ECO:0000259" key="1">
    <source>
        <dbReference type="PROSITE" id="PS51186"/>
    </source>
</evidence>
<dbReference type="HOGENOM" id="CLU_013985_11_9_6"/>
<feature type="domain" description="N-acetyltransferase" evidence="1">
    <location>
        <begin position="12"/>
        <end position="127"/>
    </location>
</feature>
<organism evidence="2 3">
    <name type="scientific">Succinatimonas hippei (strain DSM 22608 / JCM 16073 / KCTC 15190 / YIT 12066)</name>
    <dbReference type="NCBI Taxonomy" id="762983"/>
    <lineage>
        <taxon>Bacteria</taxon>
        <taxon>Pseudomonadati</taxon>
        <taxon>Pseudomonadota</taxon>
        <taxon>Gammaproteobacteria</taxon>
        <taxon>Aeromonadales</taxon>
        <taxon>Succinivibrionaceae</taxon>
        <taxon>Succinatimonas</taxon>
    </lineage>
</organism>
<dbReference type="CDD" id="cd04301">
    <property type="entry name" value="NAT_SF"/>
    <property type="match status" value="1"/>
</dbReference>
<dbReference type="AlphaFoldDB" id="E8LLB8"/>
<dbReference type="STRING" id="762983.HMPREF9444_01530"/>
<proteinExistence type="predicted"/>
<keyword evidence="3" id="KW-1185">Reference proteome</keyword>